<dbReference type="SUPFAM" id="SSF109755">
    <property type="entry name" value="PhoU-like"/>
    <property type="match status" value="1"/>
</dbReference>
<dbReference type="EMBL" id="JABMOJ010000297">
    <property type="protein sequence ID" value="NQV65279.1"/>
    <property type="molecule type" value="Genomic_DNA"/>
</dbReference>
<organism evidence="5 6">
    <name type="scientific">SAR86 cluster bacterium</name>
    <dbReference type="NCBI Taxonomy" id="2030880"/>
    <lineage>
        <taxon>Bacteria</taxon>
        <taxon>Pseudomonadati</taxon>
        <taxon>Pseudomonadota</taxon>
        <taxon>Gammaproteobacteria</taxon>
        <taxon>SAR86 cluster</taxon>
    </lineage>
</organism>
<dbReference type="GO" id="GO:0045936">
    <property type="term" value="P:negative regulation of phosphate metabolic process"/>
    <property type="evidence" value="ECO:0007669"/>
    <property type="project" value="InterPro"/>
</dbReference>
<evidence type="ECO:0000256" key="2">
    <source>
        <dbReference type="ARBA" id="ARBA00022592"/>
    </source>
</evidence>
<dbReference type="GO" id="GO:0030643">
    <property type="term" value="P:intracellular phosphate ion homeostasis"/>
    <property type="evidence" value="ECO:0007669"/>
    <property type="project" value="InterPro"/>
</dbReference>
<name>A0A973A810_9GAMM</name>
<feature type="domain" description="Aminoglycoside phosphotransferase" evidence="3">
    <location>
        <begin position="283"/>
        <end position="462"/>
    </location>
</feature>
<gene>
    <name evidence="5" type="ORF">HQ497_07930</name>
</gene>
<dbReference type="Gene3D" id="3.90.1200.10">
    <property type="match status" value="1"/>
</dbReference>
<comment type="caution">
    <text evidence="5">The sequence shown here is derived from an EMBL/GenBank/DDBJ whole genome shotgun (WGS) entry which is preliminary data.</text>
</comment>
<dbReference type="Pfam" id="PF01895">
    <property type="entry name" value="PhoU"/>
    <property type="match status" value="2"/>
</dbReference>
<protein>
    <submittedName>
        <fullName evidence="5">Phosphotransferase</fullName>
    </submittedName>
</protein>
<dbReference type="InterPro" id="IPR038078">
    <property type="entry name" value="PhoU-like_sf"/>
</dbReference>
<keyword evidence="2" id="KW-0592">Phosphate transport</keyword>
<dbReference type="SUPFAM" id="SSF56112">
    <property type="entry name" value="Protein kinase-like (PK-like)"/>
    <property type="match status" value="1"/>
</dbReference>
<dbReference type="Gene3D" id="1.20.58.220">
    <property type="entry name" value="Phosphate transport system protein phou homolog 2, domain 2"/>
    <property type="match status" value="1"/>
</dbReference>
<evidence type="ECO:0000313" key="6">
    <source>
        <dbReference type="Proteomes" id="UP000754644"/>
    </source>
</evidence>
<comment type="similarity">
    <text evidence="1">Belongs to the PhoU family.</text>
</comment>
<dbReference type="PANTHER" id="PTHR42930">
    <property type="entry name" value="PHOSPHATE-SPECIFIC TRANSPORT SYSTEM ACCESSORY PROTEIN PHOU"/>
    <property type="match status" value="1"/>
</dbReference>
<evidence type="ECO:0000313" key="5">
    <source>
        <dbReference type="EMBL" id="NQV65279.1"/>
    </source>
</evidence>
<dbReference type="InterPro" id="IPR028366">
    <property type="entry name" value="PhoU"/>
</dbReference>
<feature type="domain" description="PhoU" evidence="4">
    <location>
        <begin position="18"/>
        <end position="96"/>
    </location>
</feature>
<accession>A0A973A810</accession>
<dbReference type="PANTHER" id="PTHR42930:SF3">
    <property type="entry name" value="PHOSPHATE-SPECIFIC TRANSPORT SYSTEM ACCESSORY PROTEIN PHOU"/>
    <property type="match status" value="1"/>
</dbReference>
<proteinExistence type="inferred from homology"/>
<dbReference type="Pfam" id="PF01636">
    <property type="entry name" value="APH"/>
    <property type="match status" value="1"/>
</dbReference>
<dbReference type="Proteomes" id="UP000754644">
    <property type="component" value="Unassembled WGS sequence"/>
</dbReference>
<evidence type="ECO:0000259" key="4">
    <source>
        <dbReference type="Pfam" id="PF01895"/>
    </source>
</evidence>
<sequence length="534" mass="61319">MPIDEGLNIDLRFLILEVKKQARASASVVEKPSPAKIKKISVREHFIDNLKDTLESKCYFNIHREEEGQINHFRAIITIAVNLERCADFFISIANQMSHVKEPAEFVEFGLKRYYQVIYKAIDAIYPALSENNLELAQTICDYELVLDDYYNETAALIRAKLRQRSKVDDLLTLLAIAQYLERVGDSFLNIGEAILDIRLGEQLGILQFRNLQKGLASQNININDSNIQFKPIMSTRSGCRVARISMTAVDSVERALFYKEGDVAKIEDEARGLALWQEKFPGLTPKIVWHEAKKNSATMLLEYIEGDDLLKILINGGSRLDQAMEMLTKQQAQVWKVSHKSKVVKSDYVTQLLSRKSDIQSVHPGLFEASHGLDLMIKEARKIERQLPAPFSTLIHGDFNADNIIFQFDQQQMYYVDVHRSGYGDYVQDVSVFLISNLRVPLFSSEVRQRLNMANQRMYDCAASYAARQKDKMFQARLALGLFRSLITSTRFVFDKKFSAELIDRAKLIVDDLKAHEGKLNRFKINPEYFLYR</sequence>
<reference evidence="5" key="1">
    <citation type="submission" date="2020-05" db="EMBL/GenBank/DDBJ databases">
        <title>Sulfur intermediates as new biogeochemical hubs in an aquatic model microbial ecosystem.</title>
        <authorList>
            <person name="Vigneron A."/>
        </authorList>
    </citation>
    <scope>NUCLEOTIDE SEQUENCE</scope>
    <source>
        <strain evidence="5">Bin.250</strain>
    </source>
</reference>
<dbReference type="GO" id="GO:0006817">
    <property type="term" value="P:phosphate ion transport"/>
    <property type="evidence" value="ECO:0007669"/>
    <property type="project" value="UniProtKB-KW"/>
</dbReference>
<evidence type="ECO:0000259" key="3">
    <source>
        <dbReference type="Pfam" id="PF01636"/>
    </source>
</evidence>
<dbReference type="InterPro" id="IPR026022">
    <property type="entry name" value="PhoU_dom"/>
</dbReference>
<feature type="domain" description="PhoU" evidence="4">
    <location>
        <begin position="112"/>
        <end position="194"/>
    </location>
</feature>
<dbReference type="InterPro" id="IPR002575">
    <property type="entry name" value="Aminoglycoside_PTrfase"/>
</dbReference>
<keyword evidence="2" id="KW-0813">Transport</keyword>
<evidence type="ECO:0000256" key="1">
    <source>
        <dbReference type="ARBA" id="ARBA00008107"/>
    </source>
</evidence>
<dbReference type="AlphaFoldDB" id="A0A973A810"/>
<dbReference type="InterPro" id="IPR011009">
    <property type="entry name" value="Kinase-like_dom_sf"/>
</dbReference>